<name>A0ABR7QD94_9FLAO</name>
<reference evidence="2 3" key="1">
    <citation type="submission" date="2020-07" db="EMBL/GenBank/DDBJ databases">
        <title>Description of Kordia aestuariivivens sp. nov., isolated from a tidal flat.</title>
        <authorList>
            <person name="Park S."/>
            <person name="Yoon J.-H."/>
        </authorList>
    </citation>
    <scope>NUCLEOTIDE SEQUENCE [LARGE SCALE GENOMIC DNA]</scope>
    <source>
        <strain evidence="2 3">YSTF-M3</strain>
    </source>
</reference>
<dbReference type="NCBIfam" id="NF041635">
    <property type="entry name" value="STM3941_fam"/>
    <property type="match status" value="1"/>
</dbReference>
<keyword evidence="3" id="KW-1185">Reference proteome</keyword>
<gene>
    <name evidence="2" type="ORF">H2O64_17840</name>
</gene>
<evidence type="ECO:0000313" key="2">
    <source>
        <dbReference type="EMBL" id="MBC8756539.1"/>
    </source>
</evidence>
<dbReference type="InterPro" id="IPR048136">
    <property type="entry name" value="STM3941-like"/>
</dbReference>
<evidence type="ECO:0008006" key="4">
    <source>
        <dbReference type="Google" id="ProtNLM"/>
    </source>
</evidence>
<keyword evidence="1" id="KW-0812">Transmembrane</keyword>
<dbReference type="EMBL" id="JACGWS010000012">
    <property type="protein sequence ID" value="MBC8756539.1"/>
    <property type="molecule type" value="Genomic_DNA"/>
</dbReference>
<evidence type="ECO:0000256" key="1">
    <source>
        <dbReference type="SAM" id="Phobius"/>
    </source>
</evidence>
<protein>
    <recommendedName>
        <fullName evidence="4">PH domain-containing protein</fullName>
    </recommendedName>
</protein>
<feature type="transmembrane region" description="Helical" evidence="1">
    <location>
        <begin position="42"/>
        <end position="59"/>
    </location>
</feature>
<proteinExistence type="predicted"/>
<comment type="caution">
    <text evidence="2">The sequence shown here is derived from an EMBL/GenBank/DDBJ whole genome shotgun (WGS) entry which is preliminary data.</text>
</comment>
<accession>A0ABR7QD94</accession>
<sequence>MKAPLLFYKDKKFRRKQIMLSMLIMVSSGFTIYFAPTMTVRIIFGLFFIVGSFIFYSFTANKPTVIVNDEGIRSTTNGMGIIAWKYITGFEIKKGINFKAIVITINDEDDFFKDKSNLAKGLMKTNIKRFGSPVIIPESEFNVSMLEAIEMIEAYT</sequence>
<keyword evidence="1" id="KW-0472">Membrane</keyword>
<organism evidence="2 3">
    <name type="scientific">Kordia aestuariivivens</name>
    <dbReference type="NCBI Taxonomy" id="2759037"/>
    <lineage>
        <taxon>Bacteria</taxon>
        <taxon>Pseudomonadati</taxon>
        <taxon>Bacteroidota</taxon>
        <taxon>Flavobacteriia</taxon>
        <taxon>Flavobacteriales</taxon>
        <taxon>Flavobacteriaceae</taxon>
        <taxon>Kordia</taxon>
    </lineage>
</organism>
<feature type="transmembrane region" description="Helical" evidence="1">
    <location>
        <begin position="18"/>
        <end position="36"/>
    </location>
</feature>
<dbReference type="RefSeq" id="WP_187563578.1">
    <property type="nucleotide sequence ID" value="NZ_JACGWS010000012.1"/>
</dbReference>
<evidence type="ECO:0000313" key="3">
    <source>
        <dbReference type="Proteomes" id="UP000619238"/>
    </source>
</evidence>
<keyword evidence="1" id="KW-1133">Transmembrane helix</keyword>
<dbReference type="Proteomes" id="UP000619238">
    <property type="component" value="Unassembled WGS sequence"/>
</dbReference>